<evidence type="ECO:0000259" key="3">
    <source>
        <dbReference type="Pfam" id="PF07825"/>
    </source>
</evidence>
<proteinExistence type="predicted"/>
<name>A0ABQ1R9M5_9BURK</name>
<accession>A0ABQ1R9M5</accession>
<keyword evidence="1" id="KW-0238">DNA-binding</keyword>
<protein>
    <recommendedName>
        <fullName evidence="3">Excisionase-like domain-containing protein</fullName>
    </recommendedName>
</protein>
<reference evidence="5" key="1">
    <citation type="journal article" date="2019" name="Int. J. Syst. Evol. Microbiol.">
        <title>The Global Catalogue of Microorganisms (GCM) 10K type strain sequencing project: providing services to taxonomists for standard genome sequencing and annotation.</title>
        <authorList>
            <consortium name="The Broad Institute Genomics Platform"/>
            <consortium name="The Broad Institute Genome Sequencing Center for Infectious Disease"/>
            <person name="Wu L."/>
            <person name="Ma J."/>
        </authorList>
    </citation>
    <scope>NUCLEOTIDE SEQUENCE [LARGE SCALE GENOMIC DNA]</scope>
    <source>
        <strain evidence="5">CGMCC 1.11013</strain>
    </source>
</reference>
<evidence type="ECO:0000256" key="2">
    <source>
        <dbReference type="ARBA" id="ARBA00023172"/>
    </source>
</evidence>
<gene>
    <name evidence="4" type="ORF">GCM10010985_16420</name>
</gene>
<evidence type="ECO:0000313" key="4">
    <source>
        <dbReference type="EMBL" id="GGD63038.1"/>
    </source>
</evidence>
<keyword evidence="5" id="KW-1185">Reference proteome</keyword>
<dbReference type="InterPro" id="IPR038137">
    <property type="entry name" value="Excisionase-like_sf"/>
</dbReference>
<dbReference type="EMBL" id="BMEG01000002">
    <property type="protein sequence ID" value="GGD63038.1"/>
    <property type="molecule type" value="Genomic_DNA"/>
</dbReference>
<dbReference type="Proteomes" id="UP000597138">
    <property type="component" value="Unassembled WGS sequence"/>
</dbReference>
<dbReference type="SUPFAM" id="SSF46955">
    <property type="entry name" value="Putative DNA-binding domain"/>
    <property type="match status" value="1"/>
</dbReference>
<dbReference type="InterPro" id="IPR009061">
    <property type="entry name" value="DNA-bd_dom_put_sf"/>
</dbReference>
<dbReference type="RefSeq" id="WP_075583137.1">
    <property type="nucleotide sequence ID" value="NZ_BMEG01000002.1"/>
</dbReference>
<organism evidence="4 5">
    <name type="scientific">Caballeronia grimmiae</name>
    <dbReference type="NCBI Taxonomy" id="1071679"/>
    <lineage>
        <taxon>Bacteria</taxon>
        <taxon>Pseudomonadati</taxon>
        <taxon>Pseudomonadota</taxon>
        <taxon>Betaproteobacteria</taxon>
        <taxon>Burkholderiales</taxon>
        <taxon>Burkholderiaceae</taxon>
        <taxon>Caballeronia</taxon>
    </lineage>
</organism>
<evidence type="ECO:0000256" key="1">
    <source>
        <dbReference type="ARBA" id="ARBA00023125"/>
    </source>
</evidence>
<sequence>MARLIPVAEWAVEVFGEHKPHRHTIRNWIRNGLIRPCPKKIGRAYFCAPNAEYVDPRAERIERIARGS</sequence>
<dbReference type="Pfam" id="PF07825">
    <property type="entry name" value="Exc"/>
    <property type="match status" value="1"/>
</dbReference>
<dbReference type="Gene3D" id="1.10.1660.20">
    <property type="match status" value="1"/>
</dbReference>
<feature type="domain" description="Excisionase-like" evidence="3">
    <location>
        <begin position="7"/>
        <end position="61"/>
    </location>
</feature>
<dbReference type="InterPro" id="IPR012884">
    <property type="entry name" value="Excisionase-like"/>
</dbReference>
<comment type="caution">
    <text evidence="4">The sequence shown here is derived from an EMBL/GenBank/DDBJ whole genome shotgun (WGS) entry which is preliminary data.</text>
</comment>
<keyword evidence="2" id="KW-0233">DNA recombination</keyword>
<evidence type="ECO:0000313" key="5">
    <source>
        <dbReference type="Proteomes" id="UP000597138"/>
    </source>
</evidence>